<keyword evidence="1" id="KW-0812">Transmembrane</keyword>
<dbReference type="GeneID" id="85230353"/>
<reference evidence="2 3" key="1">
    <citation type="submission" date="2019-09" db="EMBL/GenBank/DDBJ databases">
        <title>The complete genome of Methanoplanus sp. FWC-SCC4.</title>
        <authorList>
            <person name="Chen S.-C."/>
            <person name="Zhou Y.-Z."/>
            <person name="Lai M.-C."/>
        </authorList>
    </citation>
    <scope>NUCLEOTIDE SEQUENCE [LARGE SCALE GENOMIC DNA]</scope>
    <source>
        <strain evidence="2 3">FWC-SCC4</strain>
    </source>
</reference>
<dbReference type="AlphaFoldDB" id="A0AA97FEL6"/>
<protein>
    <submittedName>
        <fullName evidence="2">Uncharacterized protein</fullName>
    </submittedName>
</protein>
<evidence type="ECO:0000313" key="2">
    <source>
        <dbReference type="EMBL" id="WOF16863.1"/>
    </source>
</evidence>
<proteinExistence type="predicted"/>
<dbReference type="EMBL" id="CP043875">
    <property type="protein sequence ID" value="WOF16863.1"/>
    <property type="molecule type" value="Genomic_DNA"/>
</dbReference>
<keyword evidence="1" id="KW-1133">Transmembrane helix</keyword>
<accession>A0AA97FEL6</accession>
<feature type="transmembrane region" description="Helical" evidence="1">
    <location>
        <begin position="12"/>
        <end position="35"/>
    </location>
</feature>
<organism evidence="2 3">
    <name type="scientific">Methanochimaera problematica</name>
    <dbReference type="NCBI Taxonomy" id="2609417"/>
    <lineage>
        <taxon>Archaea</taxon>
        <taxon>Methanobacteriati</taxon>
        <taxon>Methanobacteriota</taxon>
        <taxon>Stenosarchaea group</taxon>
        <taxon>Methanomicrobia</taxon>
        <taxon>Methanomicrobiales</taxon>
        <taxon>Methanomicrobiaceae</taxon>
        <taxon>Methanochimaera</taxon>
    </lineage>
</organism>
<evidence type="ECO:0000256" key="1">
    <source>
        <dbReference type="SAM" id="Phobius"/>
    </source>
</evidence>
<gene>
    <name evidence="2" type="ORF">F1737_09265</name>
</gene>
<dbReference type="KEGG" id="mefw:F1737_09265"/>
<dbReference type="RefSeq" id="WP_317136300.1">
    <property type="nucleotide sequence ID" value="NZ_CP043875.1"/>
</dbReference>
<sequence>MMGNILKITVKIITLLIIGALVAVIATVSIIGFFITTVHDNSDSVYRYSLSISTSEPVLNPVLLIPVPSYYNSVSGRNETVLDISMVGFRNFDRDNISVKIEYKDGVPMMNISAARIIPVYKNRIEPIMITPEQNVSELPEPTHIYSDRYSEETPVSVPMEIHFYQSGISPRIDTKDPAGKEPLFMPYRILETFSEPEGFMYEDYYISGGTSSYAVEVPFILSYDSGDENILSISTEFEGINQRWVLGWQSNSYHERIRHEFKGSYNGTPCPVKGVLITGDGIYW</sequence>
<name>A0AA97FEL6_9EURY</name>
<keyword evidence="1" id="KW-0472">Membrane</keyword>
<keyword evidence="3" id="KW-1185">Reference proteome</keyword>
<dbReference type="Proteomes" id="UP001301797">
    <property type="component" value="Chromosome"/>
</dbReference>
<evidence type="ECO:0000313" key="3">
    <source>
        <dbReference type="Proteomes" id="UP001301797"/>
    </source>
</evidence>